<keyword evidence="4" id="KW-0732">Signal</keyword>
<dbReference type="GO" id="GO:0008240">
    <property type="term" value="F:tripeptidyl-peptidase activity"/>
    <property type="evidence" value="ECO:0007669"/>
    <property type="project" value="TreeGrafter"/>
</dbReference>
<dbReference type="InterPro" id="IPR006311">
    <property type="entry name" value="TAT_signal"/>
</dbReference>
<proteinExistence type="predicted"/>
<dbReference type="InterPro" id="IPR000209">
    <property type="entry name" value="Peptidase_S8/S53_dom"/>
</dbReference>
<evidence type="ECO:0000313" key="7">
    <source>
        <dbReference type="Proteomes" id="UP000614996"/>
    </source>
</evidence>
<dbReference type="SUPFAM" id="SSF52743">
    <property type="entry name" value="Subtilisin-like"/>
    <property type="match status" value="1"/>
</dbReference>
<dbReference type="GO" id="GO:0004252">
    <property type="term" value="F:serine-type endopeptidase activity"/>
    <property type="evidence" value="ECO:0007669"/>
    <property type="project" value="InterPro"/>
</dbReference>
<gene>
    <name evidence="6" type="ORF">NUM_60000</name>
</gene>
<name>A0A8J4AFQ2_9ACTN</name>
<dbReference type="PANTHER" id="PTHR14218:SF15">
    <property type="entry name" value="TRIPEPTIDYL-PEPTIDASE 1"/>
    <property type="match status" value="1"/>
</dbReference>
<accession>A0A8J4AFQ2</accession>
<keyword evidence="3" id="KW-0720">Serine protease</keyword>
<feature type="domain" description="Peptidase S53" evidence="5">
    <location>
        <begin position="74"/>
        <end position="396"/>
    </location>
</feature>
<dbReference type="GO" id="GO:0006508">
    <property type="term" value="P:proteolysis"/>
    <property type="evidence" value="ECO:0007669"/>
    <property type="project" value="UniProtKB-KW"/>
</dbReference>
<protein>
    <submittedName>
        <fullName evidence="6">Peptidase S8</fullName>
    </submittedName>
</protein>
<dbReference type="PROSITE" id="PS51318">
    <property type="entry name" value="TAT"/>
    <property type="match status" value="1"/>
</dbReference>
<dbReference type="Proteomes" id="UP000614996">
    <property type="component" value="Unassembled WGS sequence"/>
</dbReference>
<feature type="signal peptide" evidence="4">
    <location>
        <begin position="1"/>
        <end position="30"/>
    </location>
</feature>
<evidence type="ECO:0000256" key="1">
    <source>
        <dbReference type="ARBA" id="ARBA00022670"/>
    </source>
</evidence>
<reference evidence="7" key="1">
    <citation type="journal article" date="2021" name="Int. J. Syst. Evol. Microbiol.">
        <title>Actinocatenispora comari sp. nov., an endophytic actinomycete isolated from aerial parts of Comarum salesowianum.</title>
        <authorList>
            <person name="Oyunbileg N."/>
            <person name="Iizaka Y."/>
            <person name="Hamada M."/>
            <person name="Davaapurev B.O."/>
            <person name="Fukumoto A."/>
            <person name="Tsetseg B."/>
            <person name="Kato F."/>
            <person name="Tamura T."/>
            <person name="Batkhuu J."/>
            <person name="Anzai Y."/>
        </authorList>
    </citation>
    <scope>NUCLEOTIDE SEQUENCE [LARGE SCALE GENOMIC DNA]</scope>
    <source>
        <strain evidence="7">NUM-2625</strain>
    </source>
</reference>
<dbReference type="InterPro" id="IPR030400">
    <property type="entry name" value="Sedolisin_dom"/>
</dbReference>
<dbReference type="PROSITE" id="PS00138">
    <property type="entry name" value="SUBTILASE_SER"/>
    <property type="match status" value="1"/>
</dbReference>
<evidence type="ECO:0000259" key="5">
    <source>
        <dbReference type="PROSITE" id="PS51695"/>
    </source>
</evidence>
<evidence type="ECO:0000256" key="4">
    <source>
        <dbReference type="SAM" id="SignalP"/>
    </source>
</evidence>
<dbReference type="Pfam" id="PF00082">
    <property type="entry name" value="Peptidase_S8"/>
    <property type="match status" value="1"/>
</dbReference>
<dbReference type="InterPro" id="IPR036852">
    <property type="entry name" value="Peptidase_S8/S53_dom_sf"/>
</dbReference>
<evidence type="ECO:0000256" key="2">
    <source>
        <dbReference type="ARBA" id="ARBA00022801"/>
    </source>
</evidence>
<keyword evidence="1" id="KW-0645">Protease</keyword>
<dbReference type="AlphaFoldDB" id="A0A8J4AFQ2"/>
<evidence type="ECO:0000256" key="3">
    <source>
        <dbReference type="ARBA" id="ARBA00022825"/>
    </source>
</evidence>
<dbReference type="CDD" id="cd04056">
    <property type="entry name" value="Peptidases_S53"/>
    <property type="match status" value="1"/>
</dbReference>
<keyword evidence="2" id="KW-0378">Hydrolase</keyword>
<dbReference type="RefSeq" id="WP_207128341.1">
    <property type="nucleotide sequence ID" value="NZ_BOPO01000126.1"/>
</dbReference>
<sequence>MIRTVRRTLAGAALAALAVGMVAAANPASAQTPTTGLRAACSVAGPGEARCLAEYRSTGRMQRNAVHADATPDGFGAKDLRAAYGLPAKGGTGTVAIVDAYGYPTAEKDLAIYRKQYGLPACTVKSGCLRIVNQRGKTSPLPEPDSGWGVESALDLQMASAACPSCKLLLVQGDDASLDALGTSVDTAVKLGASVVSNSYGTDEFNGMADYAHYYTHKGVPITVSSGDDGFVAAAFPAVLPATIAVGGTSLKKAKNARGWKESAWSGAGSGCSAYLDKPSWQKDRNCSMRTVADVSAVADPDTGVAVYDTYELGEDAGWLVVGGTSAASPFVAGVIALAGHPSTVTPKRLYGEPKAFHDAVGGSNGYCGGDYLCTGVKGYDGPTGLGTPKGITPFQ</sequence>
<dbReference type="PANTHER" id="PTHR14218">
    <property type="entry name" value="PROTEASE S8 TRIPEPTIDYL PEPTIDASE I CLN2"/>
    <property type="match status" value="1"/>
</dbReference>
<dbReference type="InterPro" id="IPR050819">
    <property type="entry name" value="Tripeptidyl-peptidase_I"/>
</dbReference>
<dbReference type="Gene3D" id="3.40.50.200">
    <property type="entry name" value="Peptidase S8/S53 domain"/>
    <property type="match status" value="1"/>
</dbReference>
<dbReference type="EMBL" id="BOPO01000126">
    <property type="protein sequence ID" value="GIL30746.1"/>
    <property type="molecule type" value="Genomic_DNA"/>
</dbReference>
<evidence type="ECO:0000313" key="6">
    <source>
        <dbReference type="EMBL" id="GIL30746.1"/>
    </source>
</evidence>
<comment type="caution">
    <text evidence="6">The sequence shown here is derived from an EMBL/GenBank/DDBJ whole genome shotgun (WGS) entry which is preliminary data.</text>
</comment>
<dbReference type="PROSITE" id="PS51695">
    <property type="entry name" value="SEDOLISIN"/>
    <property type="match status" value="1"/>
</dbReference>
<organism evidence="6 7">
    <name type="scientific">Actinocatenispora comari</name>
    <dbReference type="NCBI Taxonomy" id="2807577"/>
    <lineage>
        <taxon>Bacteria</taxon>
        <taxon>Bacillati</taxon>
        <taxon>Actinomycetota</taxon>
        <taxon>Actinomycetes</taxon>
        <taxon>Micromonosporales</taxon>
        <taxon>Micromonosporaceae</taxon>
        <taxon>Actinocatenispora</taxon>
    </lineage>
</organism>
<keyword evidence="7" id="KW-1185">Reference proteome</keyword>
<feature type="chain" id="PRO_5035295794" evidence="4">
    <location>
        <begin position="31"/>
        <end position="396"/>
    </location>
</feature>
<dbReference type="InterPro" id="IPR023828">
    <property type="entry name" value="Peptidase_S8_Ser-AS"/>
</dbReference>